<evidence type="ECO:0000256" key="5">
    <source>
        <dbReference type="ARBA" id="ARBA00023136"/>
    </source>
</evidence>
<accession>A0A1E3QRM3</accession>
<dbReference type="GO" id="GO:0000139">
    <property type="term" value="C:Golgi membrane"/>
    <property type="evidence" value="ECO:0007669"/>
    <property type="project" value="UniProtKB-SubCell"/>
</dbReference>
<evidence type="ECO:0000256" key="6">
    <source>
        <dbReference type="RuleBase" id="RU361264"/>
    </source>
</evidence>
<protein>
    <recommendedName>
        <fullName evidence="6">Protein YIP</fullName>
    </recommendedName>
</protein>
<dbReference type="Proteomes" id="UP000094336">
    <property type="component" value="Unassembled WGS sequence"/>
</dbReference>
<evidence type="ECO:0000259" key="7">
    <source>
        <dbReference type="Pfam" id="PF04893"/>
    </source>
</evidence>
<dbReference type="EMBL" id="KV454430">
    <property type="protein sequence ID" value="ODQ80310.1"/>
    <property type="molecule type" value="Genomic_DNA"/>
</dbReference>
<comment type="similarity">
    <text evidence="2 6">Belongs to the YIP1 family.</text>
</comment>
<evidence type="ECO:0000256" key="2">
    <source>
        <dbReference type="ARBA" id="ARBA00010596"/>
    </source>
</evidence>
<dbReference type="RefSeq" id="XP_018985638.1">
    <property type="nucleotide sequence ID" value="XM_019130799.1"/>
</dbReference>
<dbReference type="STRING" id="984486.A0A1E3QRM3"/>
<feature type="transmembrane region" description="Helical" evidence="6">
    <location>
        <begin position="149"/>
        <end position="166"/>
    </location>
</feature>
<proteinExistence type="inferred from homology"/>
<feature type="transmembrane region" description="Helical" evidence="6">
    <location>
        <begin position="215"/>
        <end position="237"/>
    </location>
</feature>
<comment type="subcellular location">
    <subcellularLocation>
        <location evidence="6">Golgi apparatus membrane</location>
        <topology evidence="6">Multi-pass membrane protein</topology>
    </subcellularLocation>
    <subcellularLocation>
        <location evidence="1">Membrane</location>
        <topology evidence="1">Multi-pass membrane protein</topology>
    </subcellularLocation>
</comment>
<keyword evidence="5 6" id="KW-0472">Membrane</keyword>
<feature type="transmembrane region" description="Helical" evidence="6">
    <location>
        <begin position="107"/>
        <end position="129"/>
    </location>
</feature>
<keyword evidence="4 6" id="KW-1133">Transmembrane helix</keyword>
<sequence length="238" mass="26528">MSGKYDRIIDADDGGHFFSINYYRQYFDIDSNEFLAKCMHAMIPFTRIFGGNEAVDTTGELYGAIWCTATIIVLLFLSNTGSNMLTNWVKHSDIKYQYDFALLTKSISLLYGYILVVPIVAYSLARWYFKFPQSLTLVQYVSIYGYSNIPWIPASVLGLVGGLLGNHSFLSSLLRWICIGIGGVLSLLNIVLGIYPNVKKNFAELGKEKVALVELAVLSVVHVGFTIAVKISFFGVLN</sequence>
<dbReference type="InterPro" id="IPR039765">
    <property type="entry name" value="Yip5/YIPF1/YIPF2"/>
</dbReference>
<dbReference type="InterPro" id="IPR006977">
    <property type="entry name" value="Yip1_dom"/>
</dbReference>
<dbReference type="PANTHER" id="PTHR12822:SF2">
    <property type="entry name" value="PROTEIN YIPF"/>
    <property type="match status" value="1"/>
</dbReference>
<gene>
    <name evidence="8" type="ORF">BABINDRAFT_171260</name>
</gene>
<evidence type="ECO:0000313" key="9">
    <source>
        <dbReference type="Proteomes" id="UP000094336"/>
    </source>
</evidence>
<evidence type="ECO:0000256" key="4">
    <source>
        <dbReference type="ARBA" id="ARBA00022989"/>
    </source>
</evidence>
<feature type="transmembrane region" description="Helical" evidence="6">
    <location>
        <begin position="61"/>
        <end position="86"/>
    </location>
</feature>
<feature type="domain" description="Yip1" evidence="7">
    <location>
        <begin position="58"/>
        <end position="226"/>
    </location>
</feature>
<dbReference type="Pfam" id="PF04893">
    <property type="entry name" value="Yip1"/>
    <property type="match status" value="1"/>
</dbReference>
<dbReference type="PANTHER" id="PTHR12822">
    <property type="entry name" value="PROTEIN YIPF"/>
    <property type="match status" value="1"/>
</dbReference>
<dbReference type="GO" id="GO:0031267">
    <property type="term" value="F:small GTPase binding"/>
    <property type="evidence" value="ECO:0007669"/>
    <property type="project" value="InterPro"/>
</dbReference>
<dbReference type="AlphaFoldDB" id="A0A1E3QRM3"/>
<organism evidence="8 9">
    <name type="scientific">Babjeviella inositovora NRRL Y-12698</name>
    <dbReference type="NCBI Taxonomy" id="984486"/>
    <lineage>
        <taxon>Eukaryota</taxon>
        <taxon>Fungi</taxon>
        <taxon>Dikarya</taxon>
        <taxon>Ascomycota</taxon>
        <taxon>Saccharomycotina</taxon>
        <taxon>Pichiomycetes</taxon>
        <taxon>Serinales incertae sedis</taxon>
        <taxon>Babjeviella</taxon>
    </lineage>
</organism>
<evidence type="ECO:0000256" key="1">
    <source>
        <dbReference type="ARBA" id="ARBA00004141"/>
    </source>
</evidence>
<keyword evidence="3 6" id="KW-0812">Transmembrane</keyword>
<dbReference type="OrthoDB" id="10256463at2759"/>
<evidence type="ECO:0000313" key="8">
    <source>
        <dbReference type="EMBL" id="ODQ80310.1"/>
    </source>
</evidence>
<feature type="transmembrane region" description="Helical" evidence="6">
    <location>
        <begin position="173"/>
        <end position="195"/>
    </location>
</feature>
<dbReference type="GeneID" id="30148652"/>
<dbReference type="GO" id="GO:0016192">
    <property type="term" value="P:vesicle-mediated transport"/>
    <property type="evidence" value="ECO:0007669"/>
    <property type="project" value="InterPro"/>
</dbReference>
<keyword evidence="9" id="KW-1185">Reference proteome</keyword>
<name>A0A1E3QRM3_9ASCO</name>
<evidence type="ECO:0000256" key="3">
    <source>
        <dbReference type="ARBA" id="ARBA00022692"/>
    </source>
</evidence>
<reference evidence="9" key="1">
    <citation type="submission" date="2016-05" db="EMBL/GenBank/DDBJ databases">
        <title>Comparative genomics of biotechnologically important yeasts.</title>
        <authorList>
            <consortium name="DOE Joint Genome Institute"/>
            <person name="Riley R."/>
            <person name="Haridas S."/>
            <person name="Wolfe K.H."/>
            <person name="Lopes M.R."/>
            <person name="Hittinger C.T."/>
            <person name="Goker M."/>
            <person name="Salamov A."/>
            <person name="Wisecaver J."/>
            <person name="Long T.M."/>
            <person name="Aerts A.L."/>
            <person name="Barry K."/>
            <person name="Choi C."/>
            <person name="Clum A."/>
            <person name="Coughlan A.Y."/>
            <person name="Deshpande S."/>
            <person name="Douglass A.P."/>
            <person name="Hanson S.J."/>
            <person name="Klenk H.-P."/>
            <person name="Labutti K."/>
            <person name="Lapidus A."/>
            <person name="Lindquist E."/>
            <person name="Lipzen A."/>
            <person name="Meier-Kolthoff J.P."/>
            <person name="Ohm R.A."/>
            <person name="Otillar R.P."/>
            <person name="Pangilinan J."/>
            <person name="Peng Y."/>
            <person name="Rokas A."/>
            <person name="Rosa C.A."/>
            <person name="Scheuner C."/>
            <person name="Sibirny A.A."/>
            <person name="Slot J.C."/>
            <person name="Stielow J.B."/>
            <person name="Sun H."/>
            <person name="Kurtzman C.P."/>
            <person name="Blackwell M."/>
            <person name="Grigoriev I.V."/>
            <person name="Jeffries T.W."/>
        </authorList>
    </citation>
    <scope>NUCLEOTIDE SEQUENCE [LARGE SCALE GENOMIC DNA]</scope>
    <source>
        <strain evidence="9">NRRL Y-12698</strain>
    </source>
</reference>